<dbReference type="InterPro" id="IPR000847">
    <property type="entry name" value="LysR_HTH_N"/>
</dbReference>
<dbReference type="OrthoDB" id="8591238at2"/>
<dbReference type="Pfam" id="PF03466">
    <property type="entry name" value="LysR_substrate"/>
    <property type="match status" value="1"/>
</dbReference>
<dbReference type="EMBL" id="QFZK01000006">
    <property type="protein sequence ID" value="RFO96643.1"/>
    <property type="molecule type" value="Genomic_DNA"/>
</dbReference>
<evidence type="ECO:0000259" key="5">
    <source>
        <dbReference type="PROSITE" id="PS50931"/>
    </source>
</evidence>
<dbReference type="Pfam" id="PF00126">
    <property type="entry name" value="HTH_1"/>
    <property type="match status" value="1"/>
</dbReference>
<dbReference type="Gene3D" id="3.40.190.10">
    <property type="entry name" value="Periplasmic binding protein-like II"/>
    <property type="match status" value="2"/>
</dbReference>
<dbReference type="SUPFAM" id="SSF46785">
    <property type="entry name" value="Winged helix' DNA-binding domain"/>
    <property type="match status" value="1"/>
</dbReference>
<dbReference type="InterPro" id="IPR036388">
    <property type="entry name" value="WH-like_DNA-bd_sf"/>
</dbReference>
<dbReference type="GO" id="GO:0006351">
    <property type="term" value="P:DNA-templated transcription"/>
    <property type="evidence" value="ECO:0007669"/>
    <property type="project" value="TreeGrafter"/>
</dbReference>
<dbReference type="RefSeq" id="WP_117177290.1">
    <property type="nucleotide sequence ID" value="NZ_QFZK01000006.1"/>
</dbReference>
<evidence type="ECO:0000256" key="1">
    <source>
        <dbReference type="ARBA" id="ARBA00009437"/>
    </source>
</evidence>
<feature type="domain" description="HTH lysR-type" evidence="5">
    <location>
        <begin position="6"/>
        <end position="63"/>
    </location>
</feature>
<keyword evidence="2" id="KW-0805">Transcription regulation</keyword>
<dbReference type="PROSITE" id="PS50931">
    <property type="entry name" value="HTH_LYSR"/>
    <property type="match status" value="1"/>
</dbReference>
<evidence type="ECO:0000313" key="6">
    <source>
        <dbReference type="EMBL" id="RFO96643.1"/>
    </source>
</evidence>
<keyword evidence="4" id="KW-0804">Transcription</keyword>
<comment type="caution">
    <text evidence="6">The sequence shown here is derived from an EMBL/GenBank/DDBJ whole genome shotgun (WGS) entry which is preliminary data.</text>
</comment>
<dbReference type="PANTHER" id="PTHR30537:SF74">
    <property type="entry name" value="HTH-TYPE TRANSCRIPTIONAL REGULATOR TRPI"/>
    <property type="match status" value="1"/>
</dbReference>
<organism evidence="6 7">
    <name type="scientific">Rhodoferax lacus</name>
    <dbReference type="NCBI Taxonomy" id="2184758"/>
    <lineage>
        <taxon>Bacteria</taxon>
        <taxon>Pseudomonadati</taxon>
        <taxon>Pseudomonadota</taxon>
        <taxon>Betaproteobacteria</taxon>
        <taxon>Burkholderiales</taxon>
        <taxon>Comamonadaceae</taxon>
        <taxon>Rhodoferax</taxon>
    </lineage>
</organism>
<dbReference type="GO" id="GO:0003700">
    <property type="term" value="F:DNA-binding transcription factor activity"/>
    <property type="evidence" value="ECO:0007669"/>
    <property type="project" value="InterPro"/>
</dbReference>
<dbReference type="InterPro" id="IPR036390">
    <property type="entry name" value="WH_DNA-bd_sf"/>
</dbReference>
<dbReference type="InterPro" id="IPR058163">
    <property type="entry name" value="LysR-type_TF_proteobact-type"/>
</dbReference>
<dbReference type="FunFam" id="1.10.10.10:FF:000001">
    <property type="entry name" value="LysR family transcriptional regulator"/>
    <property type="match status" value="1"/>
</dbReference>
<dbReference type="Gene3D" id="1.10.10.10">
    <property type="entry name" value="Winged helix-like DNA-binding domain superfamily/Winged helix DNA-binding domain"/>
    <property type="match status" value="1"/>
</dbReference>
<dbReference type="PRINTS" id="PR00039">
    <property type="entry name" value="HTHLYSR"/>
</dbReference>
<reference evidence="6 7" key="1">
    <citation type="submission" date="2018-05" db="EMBL/GenBank/DDBJ databases">
        <title>Rhodoferax soyangensis sp.nov., isolated from an oligotrophic freshwater lake.</title>
        <authorList>
            <person name="Park M."/>
        </authorList>
    </citation>
    <scope>NUCLEOTIDE SEQUENCE [LARGE SCALE GENOMIC DNA]</scope>
    <source>
        <strain evidence="6 7">IMCC26218</strain>
    </source>
</reference>
<name>A0A3E1RBL0_9BURK</name>
<protein>
    <submittedName>
        <fullName evidence="6">LysR family transcriptional regulator</fullName>
    </submittedName>
</protein>
<comment type="similarity">
    <text evidence="1">Belongs to the LysR transcriptional regulatory family.</text>
</comment>
<keyword evidence="7" id="KW-1185">Reference proteome</keyword>
<keyword evidence="3" id="KW-0238">DNA-binding</keyword>
<evidence type="ECO:0000256" key="2">
    <source>
        <dbReference type="ARBA" id="ARBA00023015"/>
    </source>
</evidence>
<dbReference type="SUPFAM" id="SSF53850">
    <property type="entry name" value="Periplasmic binding protein-like II"/>
    <property type="match status" value="1"/>
</dbReference>
<dbReference type="Proteomes" id="UP000260665">
    <property type="component" value="Unassembled WGS sequence"/>
</dbReference>
<evidence type="ECO:0000313" key="7">
    <source>
        <dbReference type="Proteomes" id="UP000260665"/>
    </source>
</evidence>
<dbReference type="GO" id="GO:0043565">
    <property type="term" value="F:sequence-specific DNA binding"/>
    <property type="evidence" value="ECO:0007669"/>
    <property type="project" value="TreeGrafter"/>
</dbReference>
<proteinExistence type="inferred from homology"/>
<sequence length="301" mass="33427">MKDTNTPLNWLRAFEVSARHLNLSAAARELHVTPAAISQQVRLLEHRVGVALFERNARGVRLTRAGESLLPVCRESFERMDAALLELFGKRKGNRLVVRVLLGFARTWLLNAVAGFTALHPDIPIRLVASVWPGEPLDTSVDVDLRLASSPPKGLEAHQLTHDCIFPVCEASLARRLQRNKKEMDWSSQRLLHTIGFAQGWQQWMAESQIKRKTQATDLEFDSAQLCLEAASLGHGIALARSSFVTDYLDSKRLVALRGASLEARDNVFLTLALGLSAQAPAAVFRDYLLSQAEPPPMQSH</sequence>
<gene>
    <name evidence="6" type="ORF">DIC66_11495</name>
</gene>
<evidence type="ECO:0000256" key="3">
    <source>
        <dbReference type="ARBA" id="ARBA00023125"/>
    </source>
</evidence>
<dbReference type="AlphaFoldDB" id="A0A3E1RBL0"/>
<dbReference type="InterPro" id="IPR005119">
    <property type="entry name" value="LysR_subst-bd"/>
</dbReference>
<evidence type="ECO:0000256" key="4">
    <source>
        <dbReference type="ARBA" id="ARBA00023163"/>
    </source>
</evidence>
<dbReference type="PANTHER" id="PTHR30537">
    <property type="entry name" value="HTH-TYPE TRANSCRIPTIONAL REGULATOR"/>
    <property type="match status" value="1"/>
</dbReference>
<accession>A0A3E1RBL0</accession>